<dbReference type="Proteomes" id="UP000242188">
    <property type="component" value="Unassembled WGS sequence"/>
</dbReference>
<comment type="subcellular location">
    <subcellularLocation>
        <location evidence="1">Membrane</location>
        <topology evidence="1">Multi-pass membrane protein</topology>
    </subcellularLocation>
</comment>
<feature type="domain" description="Sugar phosphate transporter" evidence="6">
    <location>
        <begin position="19"/>
        <end position="290"/>
    </location>
</feature>
<dbReference type="InterPro" id="IPR050186">
    <property type="entry name" value="TPT_transporter"/>
</dbReference>
<comment type="caution">
    <text evidence="7">The sequence shown here is derived from an EMBL/GenBank/DDBJ whole genome shotgun (WGS) entry which is preliminary data.</text>
</comment>
<feature type="transmembrane region" description="Helical" evidence="5">
    <location>
        <begin position="182"/>
        <end position="201"/>
    </location>
</feature>
<feature type="transmembrane region" description="Helical" evidence="5">
    <location>
        <begin position="36"/>
        <end position="56"/>
    </location>
</feature>
<dbReference type="AlphaFoldDB" id="A0A210QSG4"/>
<keyword evidence="8" id="KW-1185">Reference proteome</keyword>
<protein>
    <submittedName>
        <fullName evidence="7">Solute carrier family 35 member E3</fullName>
    </submittedName>
</protein>
<evidence type="ECO:0000259" key="6">
    <source>
        <dbReference type="Pfam" id="PF03151"/>
    </source>
</evidence>
<keyword evidence="2 5" id="KW-0812">Transmembrane</keyword>
<dbReference type="SUPFAM" id="SSF103481">
    <property type="entry name" value="Multidrug resistance efflux transporter EmrE"/>
    <property type="match status" value="1"/>
</dbReference>
<organism evidence="7 8">
    <name type="scientific">Mizuhopecten yessoensis</name>
    <name type="common">Japanese scallop</name>
    <name type="synonym">Patinopecten yessoensis</name>
    <dbReference type="NCBI Taxonomy" id="6573"/>
    <lineage>
        <taxon>Eukaryota</taxon>
        <taxon>Metazoa</taxon>
        <taxon>Spiralia</taxon>
        <taxon>Lophotrochozoa</taxon>
        <taxon>Mollusca</taxon>
        <taxon>Bivalvia</taxon>
        <taxon>Autobranchia</taxon>
        <taxon>Pteriomorphia</taxon>
        <taxon>Pectinida</taxon>
        <taxon>Pectinoidea</taxon>
        <taxon>Pectinidae</taxon>
        <taxon>Mizuhopecten</taxon>
    </lineage>
</organism>
<keyword evidence="3 5" id="KW-1133">Transmembrane helix</keyword>
<reference evidence="7 8" key="1">
    <citation type="journal article" date="2017" name="Nat. Ecol. Evol.">
        <title>Scallop genome provides insights into evolution of bilaterian karyotype and development.</title>
        <authorList>
            <person name="Wang S."/>
            <person name="Zhang J."/>
            <person name="Jiao W."/>
            <person name="Li J."/>
            <person name="Xun X."/>
            <person name="Sun Y."/>
            <person name="Guo X."/>
            <person name="Huan P."/>
            <person name="Dong B."/>
            <person name="Zhang L."/>
            <person name="Hu X."/>
            <person name="Sun X."/>
            <person name="Wang J."/>
            <person name="Zhao C."/>
            <person name="Wang Y."/>
            <person name="Wang D."/>
            <person name="Huang X."/>
            <person name="Wang R."/>
            <person name="Lv J."/>
            <person name="Li Y."/>
            <person name="Zhang Z."/>
            <person name="Liu B."/>
            <person name="Lu W."/>
            <person name="Hui Y."/>
            <person name="Liang J."/>
            <person name="Zhou Z."/>
            <person name="Hou R."/>
            <person name="Li X."/>
            <person name="Liu Y."/>
            <person name="Li H."/>
            <person name="Ning X."/>
            <person name="Lin Y."/>
            <person name="Zhao L."/>
            <person name="Xing Q."/>
            <person name="Dou J."/>
            <person name="Li Y."/>
            <person name="Mao J."/>
            <person name="Guo H."/>
            <person name="Dou H."/>
            <person name="Li T."/>
            <person name="Mu C."/>
            <person name="Jiang W."/>
            <person name="Fu Q."/>
            <person name="Fu X."/>
            <person name="Miao Y."/>
            <person name="Liu J."/>
            <person name="Yu Q."/>
            <person name="Li R."/>
            <person name="Liao H."/>
            <person name="Li X."/>
            <person name="Kong Y."/>
            <person name="Jiang Z."/>
            <person name="Chourrout D."/>
            <person name="Li R."/>
            <person name="Bao Z."/>
        </authorList>
    </citation>
    <scope>NUCLEOTIDE SEQUENCE [LARGE SCALE GENOMIC DNA]</scope>
    <source>
        <strain evidence="7 8">PY_sf001</strain>
    </source>
</reference>
<evidence type="ECO:0000256" key="4">
    <source>
        <dbReference type="ARBA" id="ARBA00023136"/>
    </source>
</evidence>
<evidence type="ECO:0000313" key="8">
    <source>
        <dbReference type="Proteomes" id="UP000242188"/>
    </source>
</evidence>
<sequence length="334" mass="36780">MAAPTTDCVSLTIAANIACSISIVLINKWLYTEYGFPNISLTCIHFVMTSLGLLICRKLNFFQPKSVPIMKMMPLALTFCGFVVFTNLSLETNSVGTYQIMKTMTTPCIMAIQSTYYDKSFSTKVKLTVIPITIGVTLNSIYDVKFNLLGVCFATAGVLVTSLYQVWVAEKQHEFQMNSMQLLYYQAPLSAAVLIVVIPFIEAPLFSFHGALGSYPRNVVMLVLMSGVIAFSVNLTIYWIIGNTSPVTYNMAGHLKFCVTVLLGVLVFSDPLSFLQVLGIATTLSGVIGYTHFKMAEQNIGPALQIAKHLPGSRLVQPFSRNLLGFVTIIFTQH</sequence>
<evidence type="ECO:0000313" key="7">
    <source>
        <dbReference type="EMBL" id="OWF51638.1"/>
    </source>
</evidence>
<evidence type="ECO:0000256" key="2">
    <source>
        <dbReference type="ARBA" id="ARBA00022692"/>
    </source>
</evidence>
<dbReference type="PANTHER" id="PTHR11132">
    <property type="entry name" value="SOLUTE CARRIER FAMILY 35"/>
    <property type="match status" value="1"/>
</dbReference>
<feature type="transmembrane region" description="Helical" evidence="5">
    <location>
        <begin position="274"/>
        <end position="293"/>
    </location>
</feature>
<feature type="transmembrane region" description="Helical" evidence="5">
    <location>
        <begin position="9"/>
        <end position="30"/>
    </location>
</feature>
<dbReference type="InterPro" id="IPR037185">
    <property type="entry name" value="EmrE-like"/>
</dbReference>
<evidence type="ECO:0000256" key="3">
    <source>
        <dbReference type="ARBA" id="ARBA00022989"/>
    </source>
</evidence>
<dbReference type="STRING" id="6573.A0A210QSG4"/>
<feature type="transmembrane region" description="Helical" evidence="5">
    <location>
        <begin position="68"/>
        <end position="88"/>
    </location>
</feature>
<feature type="transmembrane region" description="Helical" evidence="5">
    <location>
        <begin position="221"/>
        <end position="241"/>
    </location>
</feature>
<dbReference type="Pfam" id="PF03151">
    <property type="entry name" value="TPT"/>
    <property type="match status" value="1"/>
</dbReference>
<feature type="transmembrane region" description="Helical" evidence="5">
    <location>
        <begin position="148"/>
        <end position="170"/>
    </location>
</feature>
<dbReference type="OrthoDB" id="5547497at2759"/>
<keyword evidence="4 5" id="KW-0472">Membrane</keyword>
<dbReference type="InterPro" id="IPR004853">
    <property type="entry name" value="Sugar_P_trans_dom"/>
</dbReference>
<gene>
    <name evidence="7" type="ORF">KP79_PYT11701</name>
</gene>
<proteinExistence type="predicted"/>
<evidence type="ECO:0000256" key="5">
    <source>
        <dbReference type="SAM" id="Phobius"/>
    </source>
</evidence>
<dbReference type="GO" id="GO:0016020">
    <property type="term" value="C:membrane"/>
    <property type="evidence" value="ECO:0007669"/>
    <property type="project" value="UniProtKB-SubCell"/>
</dbReference>
<name>A0A210QSG4_MIZYE</name>
<dbReference type="EMBL" id="NEDP02002179">
    <property type="protein sequence ID" value="OWF51638.1"/>
    <property type="molecule type" value="Genomic_DNA"/>
</dbReference>
<evidence type="ECO:0000256" key="1">
    <source>
        <dbReference type="ARBA" id="ARBA00004141"/>
    </source>
</evidence>
<accession>A0A210QSG4</accession>